<dbReference type="Proteomes" id="UP000831195">
    <property type="component" value="Segment"/>
</dbReference>
<feature type="domain" description="Baculoviridae p74 N-terminal" evidence="2">
    <location>
        <begin position="4"/>
        <end position="273"/>
    </location>
</feature>
<dbReference type="Pfam" id="PF08404">
    <property type="entry name" value="Baculo_p74_N"/>
    <property type="match status" value="1"/>
</dbReference>
<dbReference type="InterPro" id="IPR007663">
    <property type="entry name" value="Baculo_p74"/>
</dbReference>
<dbReference type="EMBL" id="MZ311577">
    <property type="protein sequence ID" value="UBZ25559.1"/>
    <property type="molecule type" value="Genomic_DNA"/>
</dbReference>
<organism evidence="3 4">
    <name type="scientific">Crangon crangon nudivirus</name>
    <dbReference type="NCBI Taxonomy" id="2880838"/>
    <lineage>
        <taxon>Viruses</taxon>
        <taxon>Viruses incertae sedis</taxon>
        <taxon>Naldaviricetes</taxon>
        <taxon>Lefavirales</taxon>
        <taxon>Nudiviridae</taxon>
        <taxon>Gammanudivirus</taxon>
        <taxon>Gammanudivirus cracrangonis</taxon>
    </lineage>
</organism>
<gene>
    <name evidence="3" type="ORF">CcNV_074</name>
</gene>
<proteinExistence type="predicted"/>
<feature type="transmembrane region" description="Helical" evidence="1">
    <location>
        <begin position="612"/>
        <end position="645"/>
    </location>
</feature>
<keyword evidence="1" id="KW-0472">Membrane</keyword>
<evidence type="ECO:0000313" key="4">
    <source>
        <dbReference type="Proteomes" id="UP000831195"/>
    </source>
</evidence>
<dbReference type="InterPro" id="IPR013613">
    <property type="entry name" value="Baculo_p74_N"/>
</dbReference>
<dbReference type="Pfam" id="PF04583">
    <property type="entry name" value="Baculo_p74"/>
    <property type="match status" value="1"/>
</dbReference>
<evidence type="ECO:0000313" key="3">
    <source>
        <dbReference type="EMBL" id="UBZ25559.1"/>
    </source>
</evidence>
<reference evidence="3" key="1">
    <citation type="journal article" date="2021" name="Viruses">
        <title>Identification and Full Characterisation of Two Novel Crustacean Infecting Members of the Family Nudiviridae Provides Support for Two Subfamilies.</title>
        <authorList>
            <person name="Bateman K.S."/>
            <person name="Kerr R."/>
            <person name="Stentiford G.D."/>
            <person name="Bean T.P."/>
            <person name="Hooper C."/>
            <person name="Van Eynde B."/>
            <person name="Delbare D."/>
            <person name="Bojko J."/>
            <person name="Christiaens O."/>
            <person name="Taning C.N.T."/>
            <person name="Smagghe G."/>
            <person name="van Oers M.M."/>
            <person name="van Aerle R."/>
        </authorList>
    </citation>
    <scope>NUCLEOTIDE SEQUENCE</scope>
    <source>
        <strain evidence="3">AN1</strain>
    </source>
</reference>
<name>A0AAE9BYQ2_9VIRU</name>
<protein>
    <submittedName>
        <fullName evidence="3">PIF-0</fullName>
    </submittedName>
</protein>
<keyword evidence="1" id="KW-0812">Transmembrane</keyword>
<feature type="transmembrane region" description="Helical" evidence="1">
    <location>
        <begin position="462"/>
        <end position="483"/>
    </location>
</feature>
<keyword evidence="1" id="KW-1133">Transmembrane helix</keyword>
<evidence type="ECO:0000256" key="1">
    <source>
        <dbReference type="SAM" id="Phobius"/>
    </source>
</evidence>
<evidence type="ECO:0000259" key="2">
    <source>
        <dbReference type="Pfam" id="PF08404"/>
    </source>
</evidence>
<accession>A0AAE9BYQ2</accession>
<keyword evidence="4" id="KW-1185">Reference proteome</keyword>
<sequence>MSYTNQDLRNAMTYTNHRLMLRNINTMYEKHPHLTSHLEYTISQADADTDYYYPIVFKKKAIVVKTHINEKLCDKVSCNSTKAMDTCISSDVAGYYHVGDDSTHYGRHCQPACYHLLDNPVIDEETGNEQTQMSPVEYSKRHGCIFLPPTTWHEFPFYRSEEKFEQRTNDIPIGFNRAPDLDYTYSGRNYTYNAPYCEAFYDGYDGGDKCTKKWWETVLYAVVGESIIKLCKAGVQNIKNGNGSSYKPLHLAPLPPIEDEWLLANWIKDIDTSFVVPAIDYILPDKPQQQRTLPQTPFQRRTELFNRIQKRRKHIPSNVRRKIEMGEVLSTEDEEAIARIRSNTARDGKGNTWTHDYIKVGLDGAFIRAIQDILASKEFWRDMGLGIFMEQKVLGGIEKLCKKLADKIIPKLALILEKAAGKLVSIVFEKAMVATLANVAAKIMIKTAGKLLTALAKMAAEAASIIGTVLMVLAFWDLILSFWDPLGFNNKYDIRIISDIMKNSDTAMRVALGTPIPVMTFDILIGMTLTEDEIIDNGMLCFYDTYEYLDSLTVNSEGSRIYKGVELLGLPPTVEDTNDALAKNALYTSTDFHRFELSHTQRMNYYKLSNNVAVGLAVLSGLFLVMGIYFMATLCITLCLMVSFISYLNAVNVNVPKYIESLLDTVQ</sequence>
<dbReference type="GO" id="GO:0019058">
    <property type="term" value="P:viral life cycle"/>
    <property type="evidence" value="ECO:0007669"/>
    <property type="project" value="InterPro"/>
</dbReference>